<organism evidence="6 7">
    <name type="scientific">Lishizhenia tianjinensis</name>
    <dbReference type="NCBI Taxonomy" id="477690"/>
    <lineage>
        <taxon>Bacteria</taxon>
        <taxon>Pseudomonadati</taxon>
        <taxon>Bacteroidota</taxon>
        <taxon>Flavobacteriia</taxon>
        <taxon>Flavobacteriales</taxon>
        <taxon>Crocinitomicaceae</taxon>
        <taxon>Lishizhenia</taxon>
    </lineage>
</organism>
<dbReference type="InterPro" id="IPR011990">
    <property type="entry name" value="TPR-like_helical_dom_sf"/>
</dbReference>
<dbReference type="Pfam" id="PF00691">
    <property type="entry name" value="OmpA"/>
    <property type="match status" value="1"/>
</dbReference>
<dbReference type="InterPro" id="IPR036737">
    <property type="entry name" value="OmpA-like_sf"/>
</dbReference>
<dbReference type="RefSeq" id="WP_090247700.1">
    <property type="nucleotide sequence ID" value="NZ_FPAS01000002.1"/>
</dbReference>
<dbReference type="InterPro" id="IPR050330">
    <property type="entry name" value="Bact_OuterMem_StrucFunc"/>
</dbReference>
<evidence type="ECO:0000256" key="4">
    <source>
        <dbReference type="PROSITE-ProRule" id="PRU00473"/>
    </source>
</evidence>
<evidence type="ECO:0000256" key="3">
    <source>
        <dbReference type="ARBA" id="ARBA00023237"/>
    </source>
</evidence>
<dbReference type="CDD" id="cd07185">
    <property type="entry name" value="OmpA_C-like"/>
    <property type="match status" value="1"/>
</dbReference>
<proteinExistence type="predicted"/>
<evidence type="ECO:0000256" key="1">
    <source>
        <dbReference type="ARBA" id="ARBA00004442"/>
    </source>
</evidence>
<dbReference type="SUPFAM" id="SSF103088">
    <property type="entry name" value="OmpA-like"/>
    <property type="match status" value="1"/>
</dbReference>
<dbReference type="Pfam" id="PF07676">
    <property type="entry name" value="PD40"/>
    <property type="match status" value="2"/>
</dbReference>
<dbReference type="STRING" id="477690.SAMN05216474_1453"/>
<dbReference type="PANTHER" id="PTHR30329">
    <property type="entry name" value="STATOR ELEMENT OF FLAGELLAR MOTOR COMPLEX"/>
    <property type="match status" value="1"/>
</dbReference>
<comment type="subcellular location">
    <subcellularLocation>
        <location evidence="1">Cell outer membrane</location>
    </subcellularLocation>
</comment>
<evidence type="ECO:0000313" key="6">
    <source>
        <dbReference type="EMBL" id="SFT63424.1"/>
    </source>
</evidence>
<dbReference type="InterPro" id="IPR006664">
    <property type="entry name" value="OMP_bac"/>
</dbReference>
<dbReference type="InterPro" id="IPR008969">
    <property type="entry name" value="CarboxyPept-like_regulatory"/>
</dbReference>
<dbReference type="Gene3D" id="2.60.40.1120">
    <property type="entry name" value="Carboxypeptidase-like, regulatory domain"/>
    <property type="match status" value="2"/>
</dbReference>
<evidence type="ECO:0000313" key="7">
    <source>
        <dbReference type="Proteomes" id="UP000236454"/>
    </source>
</evidence>
<dbReference type="Gene3D" id="3.30.1330.60">
    <property type="entry name" value="OmpA-like domain"/>
    <property type="match status" value="1"/>
</dbReference>
<name>A0A1I6ZL33_9FLAO</name>
<dbReference type="SUPFAM" id="SSF82171">
    <property type="entry name" value="DPP6 N-terminal domain-like"/>
    <property type="match status" value="1"/>
</dbReference>
<gene>
    <name evidence="6" type="ORF">SAMN05216474_1453</name>
</gene>
<dbReference type="Gene3D" id="2.120.10.30">
    <property type="entry name" value="TolB, C-terminal domain"/>
    <property type="match status" value="1"/>
</dbReference>
<keyword evidence="7" id="KW-1185">Reference proteome</keyword>
<dbReference type="SUPFAM" id="SSF49464">
    <property type="entry name" value="Carboxypeptidase regulatory domain-like"/>
    <property type="match status" value="2"/>
</dbReference>
<dbReference type="EMBL" id="FPAS01000002">
    <property type="protein sequence ID" value="SFT63424.1"/>
    <property type="molecule type" value="Genomic_DNA"/>
</dbReference>
<dbReference type="PRINTS" id="PR01021">
    <property type="entry name" value="OMPADOMAIN"/>
</dbReference>
<sequence length="754" mass="85097">MKLAIVYIGLFISLGAWGQLAKFDKATMHFQNFAYSTAIPLFEELIGSKVDDAKLKSMLAFSYFQVGNTEKAEAYYSQMILSPIVNNEDYYNYAQVLKENGKYKQSDQWMMTFAENEPLDTRAQRFQLEQNYLKAISEQEPFFQVEETELNTEGSDFGGYFSTNNDEVYFITSKYRRALINSQWAWDGNNFLDVFKGELKENHKALKNISRVKKINTKFHEGPLCFSPDGKRVYYTRNNASYGEEDKNREIKKLSIYIREIDEEGAWGKEKEISFASPEFSVGHPCISKDGKTLYFSSDMPGGFGRADIYSVEIMSDGSFGNPVNLGGVINTEGQEMFPWMDEKGNLYYASDGLIGLGGLDVYIVKNLKESASPAKPINLGRPLNSRNDDFAFVMSHDGKTGFVSSNRIGGVGNDDIYTFTQLREISDEINIDGVVRDEKGDILVNAKLYILDSLGTVLDSTNSSDKGDYSFRVKPNQSYTVWGKKPKYFDDKKNLDTQGVKDDLTADLVLEKDPGISMYGLVADAKSGAPLEGVKMTIIDNMTGKKSSFSTPEDGLYRSALPNKKKGDRGSYNFVLEKDGYFSKVLTYNVEFDENGQFNINDEVDLSLDPIVKNLEEMITINPINFDYGKYNIRPDAAVELDKIVAIMNKYPEMVIELGAHTDCRGSARFNEKLSDRRAKASANYIKQRISNPERIYGKGYGEYRLLNDCGCEGSQKSDCTEAQHQENRRTEFRVIATGNDKVKVENQSSDSF</sequence>
<dbReference type="InterPro" id="IPR011042">
    <property type="entry name" value="6-blade_b-propeller_TolB-like"/>
</dbReference>
<dbReference type="Proteomes" id="UP000236454">
    <property type="component" value="Unassembled WGS sequence"/>
</dbReference>
<dbReference type="Gene3D" id="1.25.40.10">
    <property type="entry name" value="Tetratricopeptide repeat domain"/>
    <property type="match status" value="1"/>
</dbReference>
<evidence type="ECO:0000256" key="2">
    <source>
        <dbReference type="ARBA" id="ARBA00023136"/>
    </source>
</evidence>
<accession>A0A1I6ZL33</accession>
<keyword evidence="2 4" id="KW-0472">Membrane</keyword>
<reference evidence="6 7" key="1">
    <citation type="submission" date="2016-10" db="EMBL/GenBank/DDBJ databases">
        <authorList>
            <person name="de Groot N.N."/>
        </authorList>
    </citation>
    <scope>NUCLEOTIDE SEQUENCE [LARGE SCALE GENOMIC DNA]</scope>
    <source>
        <strain evidence="6 7">CGMCC 1.7005</strain>
    </source>
</reference>
<dbReference type="SUPFAM" id="SSF48452">
    <property type="entry name" value="TPR-like"/>
    <property type="match status" value="1"/>
</dbReference>
<dbReference type="PANTHER" id="PTHR30329:SF21">
    <property type="entry name" value="LIPOPROTEIN YIAD-RELATED"/>
    <property type="match status" value="1"/>
</dbReference>
<dbReference type="InterPro" id="IPR011659">
    <property type="entry name" value="WD40"/>
</dbReference>
<evidence type="ECO:0000259" key="5">
    <source>
        <dbReference type="PROSITE" id="PS51123"/>
    </source>
</evidence>
<protein>
    <submittedName>
        <fullName evidence="6">WD40-like Beta Propeller Repeat</fullName>
    </submittedName>
</protein>
<feature type="domain" description="OmpA-like" evidence="5">
    <location>
        <begin position="614"/>
        <end position="740"/>
    </location>
</feature>
<keyword evidence="3" id="KW-0998">Cell outer membrane</keyword>
<dbReference type="AlphaFoldDB" id="A0A1I6ZL33"/>
<dbReference type="InterPro" id="IPR006665">
    <property type="entry name" value="OmpA-like"/>
</dbReference>
<dbReference type="OrthoDB" id="9809364at2"/>
<dbReference type="PROSITE" id="PS51123">
    <property type="entry name" value="OMPA_2"/>
    <property type="match status" value="1"/>
</dbReference>
<dbReference type="GO" id="GO:0009279">
    <property type="term" value="C:cell outer membrane"/>
    <property type="evidence" value="ECO:0007669"/>
    <property type="project" value="UniProtKB-SubCell"/>
</dbReference>